<dbReference type="Gene3D" id="1.10.472.80">
    <property type="entry name" value="Ypt/Rab-GAP domain of gyp1p, domain 3"/>
    <property type="match status" value="1"/>
</dbReference>
<feature type="compositionally biased region" description="Polar residues" evidence="1">
    <location>
        <begin position="207"/>
        <end position="234"/>
    </location>
</feature>
<dbReference type="FunFam" id="1.10.8.270:FF:000026">
    <property type="entry name" value="TBC (Tre-2/Bub2/Cdc16) domain family"/>
    <property type="match status" value="1"/>
</dbReference>
<dbReference type="VEuPathDB" id="FungiDB:BON22_1738"/>
<reference evidence="3" key="1">
    <citation type="journal article" date="2014" name="Genome Announc.">
        <title>Genome sequence of the yeast Cyberlindnera fabianii (Hansenula fabianii).</title>
        <authorList>
            <person name="Freel K.C."/>
            <person name="Sarilar V."/>
            <person name="Neuveglise C."/>
            <person name="Devillers H."/>
            <person name="Friedrich A."/>
            <person name="Schacherer J."/>
        </authorList>
    </citation>
    <scope>NUCLEOTIDE SEQUENCE</scope>
    <source>
        <strain evidence="3">YJS4271</strain>
    </source>
</reference>
<dbReference type="GO" id="GO:0031267">
    <property type="term" value="F:small GTPase binding"/>
    <property type="evidence" value="ECO:0007669"/>
    <property type="project" value="TreeGrafter"/>
</dbReference>
<feature type="compositionally biased region" description="Low complexity" evidence="1">
    <location>
        <begin position="251"/>
        <end position="271"/>
    </location>
</feature>
<feature type="compositionally biased region" description="Polar residues" evidence="1">
    <location>
        <begin position="1"/>
        <end position="19"/>
    </location>
</feature>
<organism evidence="3">
    <name type="scientific">Cyberlindnera fabianii</name>
    <name type="common">Yeast</name>
    <name type="synonym">Hansenula fabianii</name>
    <dbReference type="NCBI Taxonomy" id="36022"/>
    <lineage>
        <taxon>Eukaryota</taxon>
        <taxon>Fungi</taxon>
        <taxon>Dikarya</taxon>
        <taxon>Ascomycota</taxon>
        <taxon>Saccharomycotina</taxon>
        <taxon>Saccharomycetes</taxon>
        <taxon>Phaffomycetales</taxon>
        <taxon>Phaffomycetaceae</taxon>
        <taxon>Cyberlindnera</taxon>
    </lineage>
</organism>
<dbReference type="InterPro" id="IPR035969">
    <property type="entry name" value="Rab-GAP_TBC_sf"/>
</dbReference>
<dbReference type="GO" id="GO:0005096">
    <property type="term" value="F:GTPase activator activity"/>
    <property type="evidence" value="ECO:0007669"/>
    <property type="project" value="TreeGrafter"/>
</dbReference>
<dbReference type="SMART" id="SM00164">
    <property type="entry name" value="TBC"/>
    <property type="match status" value="1"/>
</dbReference>
<protein>
    <submittedName>
        <fullName evidence="3">CYFA0S15e02476g1_1</fullName>
    </submittedName>
</protein>
<dbReference type="SUPFAM" id="SSF47923">
    <property type="entry name" value="Ypt/Rab-GAP domain of gyp1p"/>
    <property type="match status" value="2"/>
</dbReference>
<dbReference type="InterPro" id="IPR000195">
    <property type="entry name" value="Rab-GAP-TBC_dom"/>
</dbReference>
<accession>A0A061BCS6</accession>
<feature type="region of interest" description="Disordered" evidence="1">
    <location>
        <begin position="204"/>
        <end position="277"/>
    </location>
</feature>
<evidence type="ECO:0000259" key="2">
    <source>
        <dbReference type="PROSITE" id="PS50086"/>
    </source>
</evidence>
<dbReference type="VEuPathDB" id="FungiDB:BON22_1737"/>
<feature type="domain" description="Rab-GAP TBC" evidence="2">
    <location>
        <begin position="438"/>
        <end position="624"/>
    </location>
</feature>
<name>A0A061BCS6_CYBFA</name>
<dbReference type="EMBL" id="LK052900">
    <property type="protein sequence ID" value="CDR44757.1"/>
    <property type="molecule type" value="Genomic_DNA"/>
</dbReference>
<dbReference type="AlphaFoldDB" id="A0A061BCS6"/>
<proteinExistence type="predicted"/>
<feature type="region of interest" description="Disordered" evidence="1">
    <location>
        <begin position="1"/>
        <end position="43"/>
    </location>
</feature>
<evidence type="ECO:0000313" key="3">
    <source>
        <dbReference type="EMBL" id="CDR44757.1"/>
    </source>
</evidence>
<dbReference type="InterPro" id="IPR050302">
    <property type="entry name" value="Rab_GAP_TBC_domain"/>
</dbReference>
<evidence type="ECO:0000256" key="1">
    <source>
        <dbReference type="SAM" id="MobiDB-lite"/>
    </source>
</evidence>
<dbReference type="PANTHER" id="PTHR47219">
    <property type="entry name" value="RAB GTPASE-ACTIVATING PROTEIN 1-LIKE"/>
    <property type="match status" value="1"/>
</dbReference>
<dbReference type="PhylomeDB" id="A0A061BCS6"/>
<dbReference type="OrthoDB" id="294251at2759"/>
<dbReference type="Pfam" id="PF00566">
    <property type="entry name" value="RabGAP-TBC"/>
    <property type="match status" value="1"/>
</dbReference>
<dbReference type="Gene3D" id="1.10.8.270">
    <property type="entry name" value="putative rabgap domain of human tbc1 domain family member 14 like domains"/>
    <property type="match status" value="1"/>
</dbReference>
<dbReference type="PROSITE" id="PS50086">
    <property type="entry name" value="TBC_RABGAP"/>
    <property type="match status" value="1"/>
</dbReference>
<dbReference type="PANTHER" id="PTHR47219:SF20">
    <property type="entry name" value="TBC1 DOMAIN FAMILY MEMBER 2B"/>
    <property type="match status" value="1"/>
</dbReference>
<sequence>MEGTSTQEQHVSLGRSRSISYAHGRGRRHAGKGSLIKQTNSSNDILSETVQDNDRDSSVSISIHAPLHSTISTDSVATRASLSTAVKGDLFHQSVLNSETIPGNIHMSSNSSIEHLIKRYGSVKLIRQLATDLAQREAELSLMRKTYSRKENALIKLLQMMGFTTSQIDSLVKEKMESQDIPDDESFLKDMIYDAMEDGIVNDDRVSSTSKESSIAVSPINSRKTPKSGSTSSFEDNDATITPKVKTRPHSLSSPPIPKFSSSPTHSTTSPKDQSHYDTILDVVSTTILNRVPQPVHDAIGGHLSHNRSNHKSHNIKLAPVEMENFNSRAFGDPPATGDKDEYVDQFGFLYDNKQKRQSRGSGSIGTVNGSSITSKLLEIANDYDKSQQQTGKDWDDFIKKVTLLDKDSTGDWLSLNGKGIRHHKNLNKTFTKLIQNGIPMKYRPKVWSELSGSKHLVDPAEYQTLLHVTKPNTEAESQIELDLYRTMPFNVFFKDNGPGLAQLQRVLIAFSRKYRNIGYCQGMNFVVANLLLVYQNEEDAFWTFIALIENILPSGFFNLANIKTDLETLKRNFKEQMPKLSTHLADCDVELEPICFNWFMSLFTDSLSAHLVFRVWDNLMLNGYDEIHKTSIALFKISEERLLSMNDNVEIYEFMKNLNKANFNLKGSELIRISSSIKIE</sequence>
<gene>
    <name evidence="3" type="ORF">CYFA0S_15e02476g</name>
</gene>
<dbReference type="GO" id="GO:0030427">
    <property type="term" value="C:site of polarized growth"/>
    <property type="evidence" value="ECO:0007669"/>
    <property type="project" value="UniProtKB-ARBA"/>
</dbReference>